<sequence>MVHISGTHWSGSLRFINTVEASGSVNGYSWLLQSKSDSWVLEIAEEQGIQASDLPLVGFGCAGWLYESSKQILPTTEVEFGHYLNQQLEIVFNLLSQNKLRYFPAVSCPCSE</sequence>
<evidence type="ECO:0000313" key="2">
    <source>
        <dbReference type="Proteomes" id="UP001157353"/>
    </source>
</evidence>
<gene>
    <name evidence="1" type="ORF">GCM10007916_31480</name>
</gene>
<organism evidence="1 2">
    <name type="scientific">Psychromonas marina</name>
    <dbReference type="NCBI Taxonomy" id="88364"/>
    <lineage>
        <taxon>Bacteria</taxon>
        <taxon>Pseudomonadati</taxon>
        <taxon>Pseudomonadota</taxon>
        <taxon>Gammaproteobacteria</taxon>
        <taxon>Alteromonadales</taxon>
        <taxon>Psychromonadaceae</taxon>
        <taxon>Psychromonas</taxon>
    </lineage>
</organism>
<comment type="caution">
    <text evidence="1">The sequence shown here is derived from an EMBL/GenBank/DDBJ whole genome shotgun (WGS) entry which is preliminary data.</text>
</comment>
<name>A0ABQ6E4H1_9GAMM</name>
<accession>A0ABQ6E4H1</accession>
<dbReference type="Proteomes" id="UP001157353">
    <property type="component" value="Unassembled WGS sequence"/>
</dbReference>
<keyword evidence="2" id="KW-1185">Reference proteome</keyword>
<dbReference type="EMBL" id="BSPQ01000018">
    <property type="protein sequence ID" value="GLS92078.1"/>
    <property type="molecule type" value="Genomic_DNA"/>
</dbReference>
<dbReference type="RefSeq" id="WP_284205174.1">
    <property type="nucleotide sequence ID" value="NZ_BSPQ01000018.1"/>
</dbReference>
<evidence type="ECO:0000313" key="1">
    <source>
        <dbReference type="EMBL" id="GLS92078.1"/>
    </source>
</evidence>
<proteinExistence type="predicted"/>
<protein>
    <submittedName>
        <fullName evidence="1">Uncharacterized protein</fullName>
    </submittedName>
</protein>
<reference evidence="2" key="1">
    <citation type="journal article" date="2019" name="Int. J. Syst. Evol. Microbiol.">
        <title>The Global Catalogue of Microorganisms (GCM) 10K type strain sequencing project: providing services to taxonomists for standard genome sequencing and annotation.</title>
        <authorList>
            <consortium name="The Broad Institute Genomics Platform"/>
            <consortium name="The Broad Institute Genome Sequencing Center for Infectious Disease"/>
            <person name="Wu L."/>
            <person name="Ma J."/>
        </authorList>
    </citation>
    <scope>NUCLEOTIDE SEQUENCE [LARGE SCALE GENOMIC DNA]</scope>
    <source>
        <strain evidence="2">NBRC 103166</strain>
    </source>
</reference>